<comment type="caution">
    <text evidence="1">The sequence shown here is derived from an EMBL/GenBank/DDBJ whole genome shotgun (WGS) entry which is preliminary data.</text>
</comment>
<organism evidence="1 2">
    <name type="scientific">Hypoxylon rubiginosum</name>
    <dbReference type="NCBI Taxonomy" id="110542"/>
    <lineage>
        <taxon>Eukaryota</taxon>
        <taxon>Fungi</taxon>
        <taxon>Dikarya</taxon>
        <taxon>Ascomycota</taxon>
        <taxon>Pezizomycotina</taxon>
        <taxon>Sordariomycetes</taxon>
        <taxon>Xylariomycetidae</taxon>
        <taxon>Xylariales</taxon>
        <taxon>Hypoxylaceae</taxon>
        <taxon>Hypoxylon</taxon>
    </lineage>
</organism>
<keyword evidence="2" id="KW-1185">Reference proteome</keyword>
<dbReference type="EMBL" id="MU393615">
    <property type="protein sequence ID" value="KAI4859744.1"/>
    <property type="molecule type" value="Genomic_DNA"/>
</dbReference>
<reference evidence="1 2" key="1">
    <citation type="journal article" date="2022" name="New Phytol.">
        <title>Ecological generalism drives hyperdiversity of secondary metabolite gene clusters in xylarialean endophytes.</title>
        <authorList>
            <person name="Franco M.E.E."/>
            <person name="Wisecaver J.H."/>
            <person name="Arnold A.E."/>
            <person name="Ju Y.M."/>
            <person name="Slot J.C."/>
            <person name="Ahrendt S."/>
            <person name="Moore L.P."/>
            <person name="Eastman K.E."/>
            <person name="Scott K."/>
            <person name="Konkel Z."/>
            <person name="Mondo S.J."/>
            <person name="Kuo A."/>
            <person name="Hayes R.D."/>
            <person name="Haridas S."/>
            <person name="Andreopoulos B."/>
            <person name="Riley R."/>
            <person name="LaButti K."/>
            <person name="Pangilinan J."/>
            <person name="Lipzen A."/>
            <person name="Amirebrahimi M."/>
            <person name="Yan J."/>
            <person name="Adam C."/>
            <person name="Keymanesh K."/>
            <person name="Ng V."/>
            <person name="Louie K."/>
            <person name="Northen T."/>
            <person name="Drula E."/>
            <person name="Henrissat B."/>
            <person name="Hsieh H.M."/>
            <person name="Youens-Clark K."/>
            <person name="Lutzoni F."/>
            <person name="Miadlikowska J."/>
            <person name="Eastwood D.C."/>
            <person name="Hamelin R.C."/>
            <person name="Grigoriev I.V."/>
            <person name="U'Ren J.M."/>
        </authorList>
    </citation>
    <scope>NUCLEOTIDE SEQUENCE [LARGE SCALE GENOMIC DNA]</scope>
    <source>
        <strain evidence="1 2">CBS 119005</strain>
    </source>
</reference>
<gene>
    <name evidence="1" type="ORF">F4820DRAFT_438827</name>
</gene>
<evidence type="ECO:0000313" key="1">
    <source>
        <dbReference type="EMBL" id="KAI4859744.1"/>
    </source>
</evidence>
<evidence type="ECO:0000313" key="2">
    <source>
        <dbReference type="Proteomes" id="UP001497700"/>
    </source>
</evidence>
<name>A0ACB9YK80_9PEZI</name>
<accession>A0ACB9YK80</accession>
<protein>
    <submittedName>
        <fullName evidence="1">Nucleoside hydrolase</fullName>
    </submittedName>
</protein>
<keyword evidence="1" id="KW-0378">Hydrolase</keyword>
<sequence>MNVNWVLIVLWTLTTIEGVSALRRKPIIIDTDIFSDVDDVGSLAIANGLHNYGLADLRGVVVNTHSKYGALAVSVVNTYFGNADIPIAAIRPLTNETFVDTWSFTLGEYATKIAHNWPHSLNDSSATPTPVELYRSILSSAEDKSVTLISLGFLTNLAALLTSAPDGITSLAGLPLISAKVKELVIMGGQYPLGWEFNFAGADPISTSYVVNNWPRDVPVTYSGLELGEDIFSGEGLADQAPPDSPILAAFQWYVGRCSTVRESWDPVTTLYGILGLEGSRELGIGKLFAYANKIGYNEVAADGTNVWMNDSGVSNQHWLRLADGVTNTSVAQLLNQFYAHDPSGKSCSSYEQRDVF</sequence>
<proteinExistence type="predicted"/>
<dbReference type="Proteomes" id="UP001497700">
    <property type="component" value="Unassembled WGS sequence"/>
</dbReference>